<protein>
    <submittedName>
        <fullName evidence="2">Reverse transcriptase domain-containing protein</fullName>
    </submittedName>
</protein>
<sequence length="345" mass="39281">MAALQLTQEWDDSDESSCVDGFGAGLILTNLEGAEFTYALRFRFVATNNEAEYEALITGLRIAEQIGVKNLQTIVDSHLVANQVNGSYIAKEPGMIQYLEKVKTLTSSLKKFSIKQVPLSENKKAHALSKIVSTSFVHLTKEVLVEELNEKSINEGEVLAIVEELGNTWMTPIYEYLMKEHSVQKGRRQEQSGLSQEDARKVIWECQECQLHRPVPRNPQQKLTPITSPWPFYKWRIDIAEPFPEGPDRVKFLIVAMDYFTKWIEAKPVATITVEHNTDECMHLKRQIEELIKAGKLSHVIKELKQGSEKDQPKAAKKGEAYGKDKAMAILMVQPWQRVARQRIT</sequence>
<dbReference type="SUPFAM" id="SSF53098">
    <property type="entry name" value="Ribonuclease H-like"/>
    <property type="match status" value="2"/>
</dbReference>
<gene>
    <name evidence="2" type="ORF">Tco_0725463</name>
</gene>
<comment type="caution">
    <text evidence="2">The sequence shown here is derived from an EMBL/GenBank/DDBJ whole genome shotgun (WGS) entry which is preliminary data.</text>
</comment>
<keyword evidence="2" id="KW-0695">RNA-directed DNA polymerase</keyword>
<reference evidence="2" key="2">
    <citation type="submission" date="2022-01" db="EMBL/GenBank/DDBJ databases">
        <authorList>
            <person name="Yamashiro T."/>
            <person name="Shiraishi A."/>
            <person name="Satake H."/>
            <person name="Nakayama K."/>
        </authorList>
    </citation>
    <scope>NUCLEOTIDE SEQUENCE</scope>
</reference>
<keyword evidence="3" id="KW-1185">Reference proteome</keyword>
<accession>A0ABQ4YFF4</accession>
<proteinExistence type="predicted"/>
<reference evidence="2" key="1">
    <citation type="journal article" date="2022" name="Int. J. Mol. Sci.">
        <title>Draft Genome of Tanacetum Coccineum: Genomic Comparison of Closely Related Tanacetum-Family Plants.</title>
        <authorList>
            <person name="Yamashiro T."/>
            <person name="Shiraishi A."/>
            <person name="Nakayama K."/>
            <person name="Satake H."/>
        </authorList>
    </citation>
    <scope>NUCLEOTIDE SEQUENCE</scope>
</reference>
<feature type="domain" description="RNase H type-1" evidence="1">
    <location>
        <begin position="23"/>
        <end position="130"/>
    </location>
</feature>
<dbReference type="InterPro" id="IPR036397">
    <property type="entry name" value="RNaseH_sf"/>
</dbReference>
<dbReference type="PANTHER" id="PTHR48475">
    <property type="entry name" value="RIBONUCLEASE H"/>
    <property type="match status" value="1"/>
</dbReference>
<dbReference type="InterPro" id="IPR012337">
    <property type="entry name" value="RNaseH-like_sf"/>
</dbReference>
<keyword evidence="2" id="KW-0548">Nucleotidyltransferase</keyword>
<dbReference type="Proteomes" id="UP001151760">
    <property type="component" value="Unassembled WGS sequence"/>
</dbReference>
<dbReference type="EMBL" id="BQNB010010313">
    <property type="protein sequence ID" value="GJS75582.1"/>
    <property type="molecule type" value="Genomic_DNA"/>
</dbReference>
<evidence type="ECO:0000313" key="3">
    <source>
        <dbReference type="Proteomes" id="UP001151760"/>
    </source>
</evidence>
<organism evidence="2 3">
    <name type="scientific">Tanacetum coccineum</name>
    <dbReference type="NCBI Taxonomy" id="301880"/>
    <lineage>
        <taxon>Eukaryota</taxon>
        <taxon>Viridiplantae</taxon>
        <taxon>Streptophyta</taxon>
        <taxon>Embryophyta</taxon>
        <taxon>Tracheophyta</taxon>
        <taxon>Spermatophyta</taxon>
        <taxon>Magnoliopsida</taxon>
        <taxon>eudicotyledons</taxon>
        <taxon>Gunneridae</taxon>
        <taxon>Pentapetalae</taxon>
        <taxon>asterids</taxon>
        <taxon>campanulids</taxon>
        <taxon>Asterales</taxon>
        <taxon>Asteraceae</taxon>
        <taxon>Asteroideae</taxon>
        <taxon>Anthemideae</taxon>
        <taxon>Anthemidinae</taxon>
        <taxon>Tanacetum</taxon>
    </lineage>
</organism>
<evidence type="ECO:0000313" key="2">
    <source>
        <dbReference type="EMBL" id="GJS75582.1"/>
    </source>
</evidence>
<dbReference type="PANTHER" id="PTHR48475:SF2">
    <property type="entry name" value="RIBONUCLEASE H"/>
    <property type="match status" value="1"/>
</dbReference>
<dbReference type="InterPro" id="IPR002156">
    <property type="entry name" value="RNaseH_domain"/>
</dbReference>
<dbReference type="GO" id="GO:0003964">
    <property type="term" value="F:RNA-directed DNA polymerase activity"/>
    <property type="evidence" value="ECO:0007669"/>
    <property type="project" value="UniProtKB-KW"/>
</dbReference>
<dbReference type="Pfam" id="PF13456">
    <property type="entry name" value="RVT_3"/>
    <property type="match status" value="1"/>
</dbReference>
<dbReference type="CDD" id="cd09279">
    <property type="entry name" value="RNase_HI_like"/>
    <property type="match status" value="1"/>
</dbReference>
<evidence type="ECO:0000259" key="1">
    <source>
        <dbReference type="Pfam" id="PF13456"/>
    </source>
</evidence>
<name>A0ABQ4YFF4_9ASTR</name>
<keyword evidence="2" id="KW-0808">Transferase</keyword>
<dbReference type="Gene3D" id="3.30.420.10">
    <property type="entry name" value="Ribonuclease H-like superfamily/Ribonuclease H"/>
    <property type="match status" value="2"/>
</dbReference>